<comment type="caution">
    <text evidence="2">The sequence shown here is derived from an EMBL/GenBank/DDBJ whole genome shotgun (WGS) entry which is preliminary data.</text>
</comment>
<feature type="compositionally biased region" description="Low complexity" evidence="1">
    <location>
        <begin position="153"/>
        <end position="167"/>
    </location>
</feature>
<feature type="compositionally biased region" description="Basic and acidic residues" evidence="1">
    <location>
        <begin position="493"/>
        <end position="519"/>
    </location>
</feature>
<feature type="compositionally biased region" description="Low complexity" evidence="1">
    <location>
        <begin position="716"/>
        <end position="725"/>
    </location>
</feature>
<keyword evidence="3" id="KW-1185">Reference proteome</keyword>
<name>A0A1E3BAM2_ASPCR</name>
<evidence type="ECO:0000313" key="2">
    <source>
        <dbReference type="EMBL" id="ODM17918.1"/>
    </source>
</evidence>
<feature type="compositionally biased region" description="Low complexity" evidence="1">
    <location>
        <begin position="756"/>
        <end position="768"/>
    </location>
</feature>
<dbReference type="EMBL" id="JXNT01000007">
    <property type="protein sequence ID" value="ODM17918.1"/>
    <property type="molecule type" value="Genomic_DNA"/>
</dbReference>
<feature type="region of interest" description="Disordered" evidence="1">
    <location>
        <begin position="708"/>
        <end position="780"/>
    </location>
</feature>
<proteinExistence type="predicted"/>
<dbReference type="Proteomes" id="UP000094569">
    <property type="component" value="Unassembled WGS sequence"/>
</dbReference>
<feature type="region of interest" description="Disordered" evidence="1">
    <location>
        <begin position="275"/>
        <end position="297"/>
    </location>
</feature>
<sequence>MKYDIPTLLALSRNARIDVEKFSSQAASNNLIRRRKASPNVLTEISANHSRDVSNHSLQFEKPRTGSGTQLRRPSRQPHDPPQGVITQSDNGFTRFLKEHSSPKHQRVTAGGRIVPMNSLGPAPKMQLPMGQQGVSATVFQSEPTTKLPEKNPNPTTDSDSNNSNSSTLFSIPGGIFPENTKLFSGSGTLGSQFQLPGLFSSITPGPVTPAMLLQPNISLQSGGQHFVYPENQSSDYFSLLANCNPYGLGAEQTTWFPTVNQGLNYHGASIPFMPATSQPNSSNSGSSSEFSTGSSLSNATTAFNTPSTGLDPVYQATGLFFGQPLTAPQTSAFNQPLSVLNVPQGVPHGKSLQEATKEHVSLSAELSRLDRYMAMHTWDLDPNQKQLLVEQRIKLVRDLDAVRTYKEQLESIYGPMKSGTAKVPFAPPRDARTYSIRCNSGNVANDSTALPNRAAGSTANRVLSTQGATKSRNVSSTVPSVDQQSRPASQRQKKENKSFLEVKKRTSTKKDSSHEAKLQSRLKGASINQKSGKQETQARESSLNDVSTLLGDTDGWATPTKSAPSEIRTVYRKIEEATKRGAPLDELLQELAAVTARLVKTAGEDSNGSPRPKPKRMQRESSHGQTGGETDVTRAFPQAIERDERPTRLAARRQWASEEQSRTSAKVIITYETDDDEESWSSYSTTDSWATIQEGDKRWVERQLLGDGNRETSKSQEASKSAAKTGSQVQKKLDTLGWIQSTSTDRMAPRELRQSSSSSSGNNGVSSQTESTKKSHHPFSKQYFSKDREGLVPQKSAALATSQNVNAHACLPQFDGAEDIPSGLALGPCSTVLRQSFRRISENDR</sequence>
<feature type="region of interest" description="Disordered" evidence="1">
    <location>
        <begin position="601"/>
        <end position="663"/>
    </location>
</feature>
<evidence type="ECO:0000256" key="1">
    <source>
        <dbReference type="SAM" id="MobiDB-lite"/>
    </source>
</evidence>
<organism evidence="2 3">
    <name type="scientific">Aspergillus cristatus</name>
    <name type="common">Chinese Fuzhuan brick tea-fermentation fungus</name>
    <name type="synonym">Eurotium cristatum</name>
    <dbReference type="NCBI Taxonomy" id="573508"/>
    <lineage>
        <taxon>Eukaryota</taxon>
        <taxon>Fungi</taxon>
        <taxon>Dikarya</taxon>
        <taxon>Ascomycota</taxon>
        <taxon>Pezizomycotina</taxon>
        <taxon>Eurotiomycetes</taxon>
        <taxon>Eurotiomycetidae</taxon>
        <taxon>Eurotiales</taxon>
        <taxon>Aspergillaceae</taxon>
        <taxon>Aspergillus</taxon>
        <taxon>Aspergillus subgen. Aspergillus</taxon>
    </lineage>
</organism>
<dbReference type="OrthoDB" id="5401902at2759"/>
<feature type="compositionally biased region" description="Basic and acidic residues" evidence="1">
    <location>
        <begin position="49"/>
        <end position="64"/>
    </location>
</feature>
<gene>
    <name evidence="2" type="ORF">SI65_06706</name>
</gene>
<evidence type="ECO:0000313" key="3">
    <source>
        <dbReference type="Proteomes" id="UP000094569"/>
    </source>
</evidence>
<feature type="compositionally biased region" description="Low complexity" evidence="1">
    <location>
        <begin position="278"/>
        <end position="297"/>
    </location>
</feature>
<feature type="region of interest" description="Disordered" evidence="1">
    <location>
        <begin position="142"/>
        <end position="167"/>
    </location>
</feature>
<feature type="region of interest" description="Disordered" evidence="1">
    <location>
        <begin position="442"/>
        <end position="545"/>
    </location>
</feature>
<dbReference type="VEuPathDB" id="FungiDB:SI65_06706"/>
<accession>A0A1E3BAM2</accession>
<dbReference type="AlphaFoldDB" id="A0A1E3BAM2"/>
<feature type="region of interest" description="Disordered" evidence="1">
    <location>
        <begin position="47"/>
        <end position="89"/>
    </location>
</feature>
<reference evidence="2 3" key="1">
    <citation type="journal article" date="2016" name="BMC Genomics">
        <title>Comparative genomic and transcriptomic analyses of the Fuzhuan brick tea-fermentation fungus Aspergillus cristatus.</title>
        <authorList>
            <person name="Ge Y."/>
            <person name="Wang Y."/>
            <person name="Liu Y."/>
            <person name="Tan Y."/>
            <person name="Ren X."/>
            <person name="Zhang X."/>
            <person name="Hyde K.D."/>
            <person name="Liu Y."/>
            <person name="Liu Z."/>
        </authorList>
    </citation>
    <scope>NUCLEOTIDE SEQUENCE [LARGE SCALE GENOMIC DNA]</scope>
    <source>
        <strain evidence="2 3">GZAAS20.1005</strain>
    </source>
</reference>
<feature type="compositionally biased region" description="Polar residues" evidence="1">
    <location>
        <begin position="442"/>
        <end position="491"/>
    </location>
</feature>
<protein>
    <submittedName>
        <fullName evidence="2">Uncharacterized protein</fullName>
    </submittedName>
</protein>